<keyword evidence="2" id="KW-0489">Methyltransferase</keyword>
<dbReference type="Proteomes" id="UP000680206">
    <property type="component" value="Unassembled WGS sequence"/>
</dbReference>
<proteinExistence type="predicted"/>
<name>A0ABS3RXR0_9ACTN</name>
<evidence type="ECO:0000313" key="2">
    <source>
        <dbReference type="EMBL" id="MBO2461436.1"/>
    </source>
</evidence>
<dbReference type="Pfam" id="PF05050">
    <property type="entry name" value="Methyltransf_21"/>
    <property type="match status" value="1"/>
</dbReference>
<dbReference type="GO" id="GO:0032259">
    <property type="term" value="P:methylation"/>
    <property type="evidence" value="ECO:0007669"/>
    <property type="project" value="UniProtKB-KW"/>
</dbReference>
<accession>A0ABS3RXR0</accession>
<evidence type="ECO:0000313" key="3">
    <source>
        <dbReference type="Proteomes" id="UP000680206"/>
    </source>
</evidence>
<evidence type="ECO:0000259" key="1">
    <source>
        <dbReference type="Pfam" id="PF05050"/>
    </source>
</evidence>
<sequence length="130" mass="14508">MALHLAAGWRCEELRVEVTRQATVLPDHAQPGFDLLKVDVEGAAASVLASVDLAAWRPRAIVIEATVPLTSRPSHNEWEPDVLAAGCELALFDGLNRFYARDDEPELRERFSAPANYIPYRWAVRLSLEV</sequence>
<dbReference type="InterPro" id="IPR006342">
    <property type="entry name" value="FkbM_mtfrase"/>
</dbReference>
<organism evidence="2 3">
    <name type="scientific">Actinomadura violacea</name>
    <dbReference type="NCBI Taxonomy" id="2819934"/>
    <lineage>
        <taxon>Bacteria</taxon>
        <taxon>Bacillati</taxon>
        <taxon>Actinomycetota</taxon>
        <taxon>Actinomycetes</taxon>
        <taxon>Streptosporangiales</taxon>
        <taxon>Thermomonosporaceae</taxon>
        <taxon>Actinomadura</taxon>
    </lineage>
</organism>
<dbReference type="GO" id="GO:0008168">
    <property type="term" value="F:methyltransferase activity"/>
    <property type="evidence" value="ECO:0007669"/>
    <property type="project" value="UniProtKB-KW"/>
</dbReference>
<keyword evidence="3" id="KW-1185">Reference proteome</keyword>
<reference evidence="2 3" key="1">
    <citation type="submission" date="2021-03" db="EMBL/GenBank/DDBJ databases">
        <title>Actinomadura violae sp. nov., isolated from lichen in Thailand.</title>
        <authorList>
            <person name="Kanchanasin P."/>
            <person name="Saeng-In P."/>
            <person name="Phongsopitanun W."/>
            <person name="Yuki M."/>
            <person name="Kudo T."/>
            <person name="Ohkuma M."/>
            <person name="Tanasupawat S."/>
        </authorList>
    </citation>
    <scope>NUCLEOTIDE SEQUENCE [LARGE SCALE GENOMIC DNA]</scope>
    <source>
        <strain evidence="2 3">LCR2-06</strain>
    </source>
</reference>
<dbReference type="EMBL" id="JAGEPF010000017">
    <property type="protein sequence ID" value="MBO2461436.1"/>
    <property type="molecule type" value="Genomic_DNA"/>
</dbReference>
<gene>
    <name evidence="2" type="ORF">J4709_28025</name>
</gene>
<comment type="caution">
    <text evidence="2">The sequence shown here is derived from an EMBL/GenBank/DDBJ whole genome shotgun (WGS) entry which is preliminary data.</text>
</comment>
<protein>
    <submittedName>
        <fullName evidence="2">FkbM family methyltransferase</fullName>
    </submittedName>
</protein>
<keyword evidence="2" id="KW-0808">Transferase</keyword>
<feature type="domain" description="Methyltransferase FkbM" evidence="1">
    <location>
        <begin position="13"/>
        <end position="78"/>
    </location>
</feature>